<dbReference type="InterPro" id="IPR023352">
    <property type="entry name" value="MAPEG-like_dom_sf"/>
</dbReference>
<reference evidence="6" key="1">
    <citation type="submission" date="2017-08" db="EMBL/GenBank/DDBJ databases">
        <authorList>
            <person name="Imhoff J.F."/>
            <person name="Rahn T."/>
            <person name="Kuenzel S."/>
            <person name="Neulinger S.C."/>
        </authorList>
    </citation>
    <scope>NUCLEOTIDE SEQUENCE</scope>
    <source>
        <strain evidence="6">DSM 9154</strain>
    </source>
</reference>
<comment type="subcellular location">
    <subcellularLocation>
        <location evidence="1">Membrane</location>
    </subcellularLocation>
</comment>
<sequence>MTMQIPVHLTAFYTALSLLWLLVLAGRVMALRWKHQVGIHSGGHDDLDRAIRAHANAAEYLPGGLLLILVLELLAAPLWVLHTLGLALVIGRVAHAIGLWRSSGVSLGRQVGMLLTLLVYAVGALLLLAEAFIL</sequence>
<proteinExistence type="predicted"/>
<dbReference type="Proteomes" id="UP000778970">
    <property type="component" value="Unassembled WGS sequence"/>
</dbReference>
<dbReference type="PANTHER" id="PTHR35814:SF1">
    <property type="entry name" value="GLUTATHIONE S-TRANSFERASE-RELATED"/>
    <property type="match status" value="1"/>
</dbReference>
<keyword evidence="2 5" id="KW-0812">Transmembrane</keyword>
<dbReference type="Pfam" id="PF01124">
    <property type="entry name" value="MAPEG"/>
    <property type="match status" value="1"/>
</dbReference>
<dbReference type="GO" id="GO:0016020">
    <property type="term" value="C:membrane"/>
    <property type="evidence" value="ECO:0007669"/>
    <property type="project" value="UniProtKB-SubCell"/>
</dbReference>
<dbReference type="AlphaFoldDB" id="A0A934QL03"/>
<gene>
    <name evidence="6" type="ORF">CKO21_15460</name>
</gene>
<evidence type="ECO:0008006" key="8">
    <source>
        <dbReference type="Google" id="ProtNLM"/>
    </source>
</evidence>
<organism evidence="6 7">
    <name type="scientific">Rhodovibrio salinarum</name>
    <dbReference type="NCBI Taxonomy" id="1087"/>
    <lineage>
        <taxon>Bacteria</taxon>
        <taxon>Pseudomonadati</taxon>
        <taxon>Pseudomonadota</taxon>
        <taxon>Alphaproteobacteria</taxon>
        <taxon>Rhodospirillales</taxon>
        <taxon>Rhodovibrionaceae</taxon>
        <taxon>Rhodovibrio</taxon>
    </lineage>
</organism>
<feature type="transmembrane region" description="Helical" evidence="5">
    <location>
        <begin position="65"/>
        <end position="90"/>
    </location>
</feature>
<keyword evidence="3 5" id="KW-1133">Transmembrane helix</keyword>
<comment type="caution">
    <text evidence="6">The sequence shown here is derived from an EMBL/GenBank/DDBJ whole genome shotgun (WGS) entry which is preliminary data.</text>
</comment>
<dbReference type="SUPFAM" id="SSF161084">
    <property type="entry name" value="MAPEG domain-like"/>
    <property type="match status" value="1"/>
</dbReference>
<dbReference type="EMBL" id="NRRE01000028">
    <property type="protein sequence ID" value="MBK1698644.1"/>
    <property type="molecule type" value="Genomic_DNA"/>
</dbReference>
<name>A0A934QL03_9PROT</name>
<dbReference type="Gene3D" id="1.20.120.550">
    <property type="entry name" value="Membrane associated eicosanoid/glutathione metabolism-like domain"/>
    <property type="match status" value="1"/>
</dbReference>
<dbReference type="PANTHER" id="PTHR35814">
    <property type="match status" value="1"/>
</dbReference>
<protein>
    <recommendedName>
        <fullName evidence="8">Glutathione S-transferase</fullName>
    </recommendedName>
</protein>
<evidence type="ECO:0000256" key="2">
    <source>
        <dbReference type="ARBA" id="ARBA00022692"/>
    </source>
</evidence>
<dbReference type="InterPro" id="IPR001129">
    <property type="entry name" value="Membr-assoc_MAPEG"/>
</dbReference>
<keyword evidence="7" id="KW-1185">Reference proteome</keyword>
<accession>A0A934QL03</accession>
<keyword evidence="4 5" id="KW-0472">Membrane</keyword>
<evidence type="ECO:0000313" key="6">
    <source>
        <dbReference type="EMBL" id="MBK1698644.1"/>
    </source>
</evidence>
<reference evidence="6" key="2">
    <citation type="journal article" date="2020" name="Microorganisms">
        <title>Osmotic Adaptation and Compatible Solute Biosynthesis of Phototrophic Bacteria as Revealed from Genome Analyses.</title>
        <authorList>
            <person name="Imhoff J.F."/>
            <person name="Rahn T."/>
            <person name="Kunzel S."/>
            <person name="Keller A."/>
            <person name="Neulinger S.C."/>
        </authorList>
    </citation>
    <scope>NUCLEOTIDE SEQUENCE</scope>
    <source>
        <strain evidence="6">DSM 9154</strain>
    </source>
</reference>
<evidence type="ECO:0000256" key="5">
    <source>
        <dbReference type="SAM" id="Phobius"/>
    </source>
</evidence>
<evidence type="ECO:0000256" key="3">
    <source>
        <dbReference type="ARBA" id="ARBA00022989"/>
    </source>
</evidence>
<evidence type="ECO:0000313" key="7">
    <source>
        <dbReference type="Proteomes" id="UP000778970"/>
    </source>
</evidence>
<evidence type="ECO:0000256" key="4">
    <source>
        <dbReference type="ARBA" id="ARBA00023136"/>
    </source>
</evidence>
<feature type="transmembrane region" description="Helical" evidence="5">
    <location>
        <begin position="111"/>
        <end position="133"/>
    </location>
</feature>
<evidence type="ECO:0000256" key="1">
    <source>
        <dbReference type="ARBA" id="ARBA00004370"/>
    </source>
</evidence>